<keyword evidence="1" id="KW-0472">Membrane</keyword>
<dbReference type="RefSeq" id="WP_261964729.1">
    <property type="nucleotide sequence ID" value="NZ_BAAAXA010000001.1"/>
</dbReference>
<feature type="transmembrane region" description="Helical" evidence="1">
    <location>
        <begin position="40"/>
        <end position="60"/>
    </location>
</feature>
<evidence type="ECO:0000313" key="3">
    <source>
        <dbReference type="Proteomes" id="UP001143480"/>
    </source>
</evidence>
<evidence type="ECO:0000256" key="1">
    <source>
        <dbReference type="SAM" id="Phobius"/>
    </source>
</evidence>
<keyword evidence="3" id="KW-1185">Reference proteome</keyword>
<evidence type="ECO:0000313" key="2">
    <source>
        <dbReference type="EMBL" id="GLL08365.1"/>
    </source>
</evidence>
<dbReference type="Proteomes" id="UP001143480">
    <property type="component" value="Unassembled WGS sequence"/>
</dbReference>
<gene>
    <name evidence="2" type="ORF">GCM10017581_101260</name>
</gene>
<feature type="transmembrane region" description="Helical" evidence="1">
    <location>
        <begin position="16"/>
        <end position="34"/>
    </location>
</feature>
<sequence length="158" mass="16409">MENIERIPAPVRRARTMWAVAIGAGIFETVLVVASGQAGAGAAAGVAVRVAVFAAAALAVAQMTAGRQWARVALAVGLGVFGLLSLVADPLLWLAEGGSPLAVIRESGPVDLLFGASRAVHVTAVLAACALMFQPAANRYFRTRRAARRRETVGTYAR</sequence>
<keyword evidence="1" id="KW-0812">Transmembrane</keyword>
<dbReference type="AlphaFoldDB" id="A0A9W6NSH5"/>
<organism evidence="2 3">
    <name type="scientific">Dactylosporangium matsuzakiense</name>
    <dbReference type="NCBI Taxonomy" id="53360"/>
    <lineage>
        <taxon>Bacteria</taxon>
        <taxon>Bacillati</taxon>
        <taxon>Actinomycetota</taxon>
        <taxon>Actinomycetes</taxon>
        <taxon>Micromonosporales</taxon>
        <taxon>Micromonosporaceae</taxon>
        <taxon>Dactylosporangium</taxon>
    </lineage>
</organism>
<keyword evidence="1" id="KW-1133">Transmembrane helix</keyword>
<accession>A0A9W6NSH5</accession>
<proteinExistence type="predicted"/>
<feature type="transmembrane region" description="Helical" evidence="1">
    <location>
        <begin position="72"/>
        <end position="95"/>
    </location>
</feature>
<name>A0A9W6NSH5_9ACTN</name>
<dbReference type="EMBL" id="BSFP01000142">
    <property type="protein sequence ID" value="GLL08365.1"/>
    <property type="molecule type" value="Genomic_DNA"/>
</dbReference>
<protein>
    <submittedName>
        <fullName evidence="2">Uncharacterized protein</fullName>
    </submittedName>
</protein>
<feature type="transmembrane region" description="Helical" evidence="1">
    <location>
        <begin position="119"/>
        <end position="141"/>
    </location>
</feature>
<reference evidence="2" key="2">
    <citation type="submission" date="2023-01" db="EMBL/GenBank/DDBJ databases">
        <authorList>
            <person name="Sun Q."/>
            <person name="Evtushenko L."/>
        </authorList>
    </citation>
    <scope>NUCLEOTIDE SEQUENCE</scope>
    <source>
        <strain evidence="2">VKM Ac-1321</strain>
    </source>
</reference>
<comment type="caution">
    <text evidence="2">The sequence shown here is derived from an EMBL/GenBank/DDBJ whole genome shotgun (WGS) entry which is preliminary data.</text>
</comment>
<reference evidence="2" key="1">
    <citation type="journal article" date="2014" name="Int. J. Syst. Evol. Microbiol.">
        <title>Complete genome sequence of Corynebacterium casei LMG S-19264T (=DSM 44701T), isolated from a smear-ripened cheese.</title>
        <authorList>
            <consortium name="US DOE Joint Genome Institute (JGI-PGF)"/>
            <person name="Walter F."/>
            <person name="Albersmeier A."/>
            <person name="Kalinowski J."/>
            <person name="Ruckert C."/>
        </authorList>
    </citation>
    <scope>NUCLEOTIDE SEQUENCE</scope>
    <source>
        <strain evidence="2">VKM Ac-1321</strain>
    </source>
</reference>